<dbReference type="InterPro" id="IPR001932">
    <property type="entry name" value="PPM-type_phosphatase-like_dom"/>
</dbReference>
<dbReference type="EMBL" id="ACHM02000001">
    <property type="protein sequence ID" value="EFH94149.1"/>
    <property type="molecule type" value="Genomic_DNA"/>
</dbReference>
<dbReference type="SUPFAM" id="SSF81606">
    <property type="entry name" value="PP2C-like"/>
    <property type="match status" value="1"/>
</dbReference>
<evidence type="ECO:0000256" key="1">
    <source>
        <dbReference type="SAM" id="Coils"/>
    </source>
</evidence>
<feature type="coiled-coil region" evidence="1">
    <location>
        <begin position="405"/>
        <end position="468"/>
    </location>
</feature>
<dbReference type="RefSeq" id="WP_002835286.1">
    <property type="nucleotide sequence ID" value="NZ_CM000955.1"/>
</dbReference>
<sequence>MGYLKAMAGLYSYSYTTLGGSHKKRNKPCQDFSSDYTCDDFSIIAVSDGHGSSKHFRSDVGSKLAAQGSIEEVRKVIENDFDLVNFKENPRKIIENLIENVYKRWKNDISNHMTENPFTEEEIPEDLDEATKEKFFGTLYPYYYISAYGATLMVGVMAEDYYFAFHIGDGKAVFLYEDGKIEQSIPWDEACYINVTTSLSDTNAVDNFRYCYGYKTDDERFVEVGVEKNTKITKKQCESDNLLSNEIQSKEAIEDTLEDKSRKETEYIKAKVMAIFMGSDGVDDSYRVGDNEESLMNLYRNTYLILMKKEHIDEAKKSIELQADKFAELGSQDDVSMAGLVRVEKNDELIDLFHNQYLEAEKAKELEKKQEQIEEKSYHLSQLQVIYDEKNTAFIKNKVASERIINDNTRKIREIKEDYRNFDKENQKAKAQDWEEYNNFLLKISDKIKEKNQEIEKYELEKNLEADDYQKDLEIKYFDGEDNPILKVLAVLSKFKSSNLLYISQDEKRYNKNRKAISDYYEKIRKNQEAYNARLKEMDEKENTFLKKSEEKILTLKEEKDRAKEKLSLLMENEAKEIEALGKKINMLKEEIASLKSDTEN</sequence>
<dbReference type="Proteomes" id="UP000004063">
    <property type="component" value="Chromosome"/>
</dbReference>
<gene>
    <name evidence="3" type="ORF">HMPREF0391_10517</name>
</gene>
<evidence type="ECO:0000259" key="2">
    <source>
        <dbReference type="Pfam" id="PF13672"/>
    </source>
</evidence>
<dbReference type="OrthoDB" id="9805674at2"/>
<dbReference type="AlphaFoldDB" id="D6S7U5"/>
<dbReference type="STRING" id="525282.HMPREF0391_10517"/>
<dbReference type="eggNOG" id="COG0631">
    <property type="taxonomic scope" value="Bacteria"/>
</dbReference>
<organism evidence="3">
    <name type="scientific">Finegoldia magna ATCC 53516</name>
    <dbReference type="NCBI Taxonomy" id="525282"/>
    <lineage>
        <taxon>Bacteria</taxon>
        <taxon>Bacillati</taxon>
        <taxon>Bacillota</taxon>
        <taxon>Tissierellia</taxon>
        <taxon>Tissierellales</taxon>
        <taxon>Peptoniphilaceae</taxon>
        <taxon>Finegoldia</taxon>
    </lineage>
</organism>
<protein>
    <recommendedName>
        <fullName evidence="2">PPM-type phosphatase domain-containing protein</fullName>
    </recommendedName>
</protein>
<comment type="caution">
    <text evidence="3">The sequence shown here is derived from an EMBL/GenBank/DDBJ whole genome shotgun (WGS) entry which is preliminary data.</text>
</comment>
<feature type="coiled-coil region" evidence="1">
    <location>
        <begin position="521"/>
        <end position="598"/>
    </location>
</feature>
<reference evidence="3" key="1">
    <citation type="submission" date="2010-05" db="EMBL/GenBank/DDBJ databases">
        <authorList>
            <person name="Muzny D."/>
            <person name="Qin X."/>
            <person name="Buhay C."/>
            <person name="Dugan-Rocha S."/>
            <person name="Ding Y."/>
            <person name="Chen G."/>
            <person name="Hawes A."/>
            <person name="Holder M."/>
            <person name="Jhangiani S."/>
            <person name="Johnson A."/>
            <person name="Khan Z."/>
            <person name="Li Z."/>
            <person name="Liu W."/>
            <person name="Liu X."/>
            <person name="Perez L."/>
            <person name="Shen H."/>
            <person name="Wang Q."/>
            <person name="Watt J."/>
            <person name="Xi L."/>
            <person name="Xin Y."/>
            <person name="Zhou J."/>
            <person name="Deng J."/>
            <person name="Jiang H."/>
            <person name="Liu Y."/>
            <person name="Qu J."/>
            <person name="Song X.-Z."/>
            <person name="Zhang L."/>
            <person name="Villasana D."/>
            <person name="Johnson A."/>
            <person name="Liu J."/>
            <person name="Liyanage D."/>
            <person name="Lorensuhewa L."/>
            <person name="Robinson T."/>
            <person name="Song A."/>
            <person name="Song B.-B."/>
            <person name="Dinh H."/>
            <person name="Thornton R."/>
            <person name="Coyle M."/>
            <person name="Francisco L."/>
            <person name="Jackson L."/>
            <person name="Javaid M."/>
            <person name="Korchina V."/>
            <person name="Kovar C."/>
            <person name="Mata R."/>
            <person name="Mathew T."/>
            <person name="Ngo R."/>
            <person name="Nguyen L."/>
            <person name="Nguyen N."/>
            <person name="Okwuonu G."/>
            <person name="Ongeri F."/>
            <person name="Pham C."/>
            <person name="Simmons D."/>
            <person name="Wilczek-Boney K."/>
            <person name="Hale W."/>
            <person name="Jakkamsetti A."/>
            <person name="Pham P."/>
            <person name="Ruth R."/>
            <person name="San Lucas F."/>
            <person name="Warren J."/>
            <person name="Zhang J."/>
            <person name="Zhao Z."/>
            <person name="Zhou C."/>
            <person name="Zhu D."/>
            <person name="Lee S."/>
            <person name="Bess C."/>
            <person name="Blankenburg K."/>
            <person name="Forbes L."/>
            <person name="Fu Q."/>
            <person name="Gubbala S."/>
            <person name="Hirani K."/>
            <person name="Jayaseelan J.C."/>
            <person name="Lara F."/>
            <person name="Munidasa M."/>
            <person name="Palculict T."/>
            <person name="Patil S."/>
            <person name="Pu L.-L."/>
            <person name="Saada N."/>
            <person name="Tang L."/>
            <person name="Weissenberger G."/>
            <person name="Zhu Y."/>
            <person name="Hemphill L."/>
            <person name="Shang Y."/>
            <person name="Youmans B."/>
            <person name="Ayvaz T."/>
            <person name="Ross M."/>
            <person name="Santibanez J."/>
            <person name="Aqrawi P."/>
            <person name="Gross S."/>
            <person name="Joshi V."/>
            <person name="Fowler G."/>
            <person name="Nazareth L."/>
            <person name="Reid J."/>
            <person name="Worley K."/>
            <person name="Petrosino J."/>
            <person name="Highlander S."/>
            <person name="Gibbs R."/>
        </authorList>
    </citation>
    <scope>NUCLEOTIDE SEQUENCE [LARGE SCALE GENOMIC DNA]</scope>
    <source>
        <strain evidence="3">ATCC 53516</strain>
    </source>
</reference>
<dbReference type="InterPro" id="IPR036457">
    <property type="entry name" value="PPM-type-like_dom_sf"/>
</dbReference>
<keyword evidence="1" id="KW-0175">Coiled coil</keyword>
<accession>D6S7U5</accession>
<feature type="domain" description="PPM-type phosphatase" evidence="2">
    <location>
        <begin position="19"/>
        <end position="308"/>
    </location>
</feature>
<evidence type="ECO:0000313" key="3">
    <source>
        <dbReference type="EMBL" id="EFH94149.1"/>
    </source>
</evidence>
<dbReference type="Pfam" id="PF13672">
    <property type="entry name" value="PP2C_2"/>
    <property type="match status" value="1"/>
</dbReference>
<name>D6S7U5_FINMA</name>
<proteinExistence type="predicted"/>
<dbReference type="HOGENOM" id="CLU_453976_0_0_9"/>
<dbReference type="Gene3D" id="3.60.40.10">
    <property type="entry name" value="PPM-type phosphatase domain"/>
    <property type="match status" value="1"/>
</dbReference>